<gene>
    <name evidence="1" type="ORF">P4826_03535</name>
</gene>
<evidence type="ECO:0000313" key="2">
    <source>
        <dbReference type="Proteomes" id="UP001303211"/>
    </source>
</evidence>
<keyword evidence="2" id="KW-1185">Reference proteome</keyword>
<proteinExistence type="predicted"/>
<reference evidence="1 2" key="1">
    <citation type="submission" date="2023-03" db="EMBL/GenBank/DDBJ databases">
        <title>Diaphorobacter basophil sp. nov., isolated from a sewage-treatment plant.</title>
        <authorList>
            <person name="Yang K."/>
        </authorList>
    </citation>
    <scope>NUCLEOTIDE SEQUENCE [LARGE SCALE GENOMIC DNA]</scope>
    <source>
        <strain evidence="1 2">Y-1</strain>
    </source>
</reference>
<evidence type="ECO:0000313" key="1">
    <source>
        <dbReference type="EMBL" id="WOO33174.1"/>
    </source>
</evidence>
<dbReference type="RefSeq" id="WP_317702569.1">
    <property type="nucleotide sequence ID" value="NZ_CP136921.1"/>
</dbReference>
<dbReference type="Proteomes" id="UP001303211">
    <property type="component" value="Chromosome"/>
</dbReference>
<accession>A0ABZ0J640</accession>
<dbReference type="EMBL" id="CP136921">
    <property type="protein sequence ID" value="WOO33174.1"/>
    <property type="molecule type" value="Genomic_DNA"/>
</dbReference>
<sequence>MAIHNAASDDSPHMPEYLNLDRRFGLLTKYSVEELLASDVLGKRLTWDRVLEGRLSLITARANFGKTFELEACAKGLRDEGKHAVFVPLHRLLGQVDFAEALSADDDAA</sequence>
<name>A0ABZ0J640_9BURK</name>
<protein>
    <submittedName>
        <fullName evidence="1">Uncharacterized protein</fullName>
    </submittedName>
</protein>
<organism evidence="1 2">
    <name type="scientific">Diaphorobacter limosus</name>
    <dbReference type="NCBI Taxonomy" id="3036128"/>
    <lineage>
        <taxon>Bacteria</taxon>
        <taxon>Pseudomonadati</taxon>
        <taxon>Pseudomonadota</taxon>
        <taxon>Betaproteobacteria</taxon>
        <taxon>Burkholderiales</taxon>
        <taxon>Comamonadaceae</taxon>
        <taxon>Diaphorobacter</taxon>
    </lineage>
</organism>